<dbReference type="EMBL" id="JAZHXJ010000222">
    <property type="protein sequence ID" value="KAL1868231.1"/>
    <property type="molecule type" value="Genomic_DNA"/>
</dbReference>
<sequence length="259" mass="28816">MNSPINPRIRVRDAVPSDVPEFVEIYEAAFGPGVMDRLMYPGGMSQDAKEKFSTGFAGYLLSPEGASAANAKSRSFDDYLKVAELLPDDNGNGGKKVVAFAKWHIRREPQPEEVWNVQREATAESLGEGANPEVHNQFIGGITRKRIEWTKGDPYVVLGLLATHPNYGRLGAATSLIRWGVEIMDREGLPGWLESSAAGWKIYKKFGFEDVDVLDLDISKWNPTREDGDDWGENIAVEFAGPLRPGMHRVAMMRRPPKQ</sequence>
<protein>
    <recommendedName>
        <fullName evidence="1">N-acetyltransferase domain-containing protein</fullName>
    </recommendedName>
</protein>
<dbReference type="InterPro" id="IPR016181">
    <property type="entry name" value="Acyl_CoA_acyltransferase"/>
</dbReference>
<name>A0ABR3WX36_9PEZI</name>
<dbReference type="Proteomes" id="UP001586593">
    <property type="component" value="Unassembled WGS sequence"/>
</dbReference>
<reference evidence="2 3" key="1">
    <citation type="journal article" date="2024" name="Commun. Biol.">
        <title>Comparative genomic analysis of thermophilic fungi reveals convergent evolutionary adaptations and gene losses.</title>
        <authorList>
            <person name="Steindorff A.S."/>
            <person name="Aguilar-Pontes M.V."/>
            <person name="Robinson A.J."/>
            <person name="Andreopoulos B."/>
            <person name="LaButti K."/>
            <person name="Kuo A."/>
            <person name="Mondo S."/>
            <person name="Riley R."/>
            <person name="Otillar R."/>
            <person name="Haridas S."/>
            <person name="Lipzen A."/>
            <person name="Grimwood J."/>
            <person name="Schmutz J."/>
            <person name="Clum A."/>
            <person name="Reid I.D."/>
            <person name="Moisan M.C."/>
            <person name="Butler G."/>
            <person name="Nguyen T.T.M."/>
            <person name="Dewar K."/>
            <person name="Conant G."/>
            <person name="Drula E."/>
            <person name="Henrissat B."/>
            <person name="Hansel C."/>
            <person name="Singer S."/>
            <person name="Hutchinson M.I."/>
            <person name="de Vries R.P."/>
            <person name="Natvig D.O."/>
            <person name="Powell A.J."/>
            <person name="Tsang A."/>
            <person name="Grigoriev I.V."/>
        </authorList>
    </citation>
    <scope>NUCLEOTIDE SEQUENCE [LARGE SCALE GENOMIC DNA]</scope>
    <source>
        <strain evidence="2 3">ATCC 24622</strain>
    </source>
</reference>
<dbReference type="PANTHER" id="PTHR42791">
    <property type="entry name" value="GNAT FAMILY ACETYLTRANSFERASE"/>
    <property type="match status" value="1"/>
</dbReference>
<keyword evidence="3" id="KW-1185">Reference proteome</keyword>
<dbReference type="SUPFAM" id="SSF55729">
    <property type="entry name" value="Acyl-CoA N-acyltransferases (Nat)"/>
    <property type="match status" value="1"/>
</dbReference>
<dbReference type="PANTHER" id="PTHR42791:SF17">
    <property type="entry name" value="ACETYLTRANSFERASE, GNAT FAMILY FAMILY (AFU_ORTHOLOGUE AFUA_8G05690)"/>
    <property type="match status" value="1"/>
</dbReference>
<dbReference type="PROSITE" id="PS51186">
    <property type="entry name" value="GNAT"/>
    <property type="match status" value="1"/>
</dbReference>
<dbReference type="InterPro" id="IPR052523">
    <property type="entry name" value="Trichothecene_AcTrans"/>
</dbReference>
<evidence type="ECO:0000313" key="3">
    <source>
        <dbReference type="Proteomes" id="UP001586593"/>
    </source>
</evidence>
<dbReference type="InterPro" id="IPR000182">
    <property type="entry name" value="GNAT_dom"/>
</dbReference>
<feature type="domain" description="N-acetyltransferase" evidence="1">
    <location>
        <begin position="80"/>
        <end position="244"/>
    </location>
</feature>
<evidence type="ECO:0000313" key="2">
    <source>
        <dbReference type="EMBL" id="KAL1868231.1"/>
    </source>
</evidence>
<gene>
    <name evidence="2" type="ORF">VTK73DRAFT_3793</name>
</gene>
<organism evidence="2 3">
    <name type="scientific">Phialemonium thermophilum</name>
    <dbReference type="NCBI Taxonomy" id="223376"/>
    <lineage>
        <taxon>Eukaryota</taxon>
        <taxon>Fungi</taxon>
        <taxon>Dikarya</taxon>
        <taxon>Ascomycota</taxon>
        <taxon>Pezizomycotina</taxon>
        <taxon>Sordariomycetes</taxon>
        <taxon>Sordariomycetidae</taxon>
        <taxon>Cephalothecales</taxon>
        <taxon>Cephalothecaceae</taxon>
        <taxon>Phialemonium</taxon>
    </lineage>
</organism>
<evidence type="ECO:0000259" key="1">
    <source>
        <dbReference type="PROSITE" id="PS51186"/>
    </source>
</evidence>
<accession>A0ABR3WX36</accession>
<dbReference type="Gene3D" id="3.40.630.30">
    <property type="match status" value="1"/>
</dbReference>
<proteinExistence type="predicted"/>
<dbReference type="Pfam" id="PF00583">
    <property type="entry name" value="Acetyltransf_1"/>
    <property type="match status" value="1"/>
</dbReference>
<comment type="caution">
    <text evidence="2">The sequence shown here is derived from an EMBL/GenBank/DDBJ whole genome shotgun (WGS) entry which is preliminary data.</text>
</comment>